<evidence type="ECO:0000256" key="8">
    <source>
        <dbReference type="ARBA" id="ARBA00023136"/>
    </source>
</evidence>
<evidence type="ECO:0000313" key="9">
    <source>
        <dbReference type="EMBL" id="MFC7336910.1"/>
    </source>
</evidence>
<proteinExistence type="inferred from homology"/>
<comment type="subcellular location">
    <subcellularLocation>
        <location evidence="1">Endomembrane system</location>
    </subcellularLocation>
    <subcellularLocation>
        <location evidence="2">Periplasm</location>
    </subcellularLocation>
</comment>
<keyword evidence="10" id="KW-1185">Reference proteome</keyword>
<keyword evidence="8" id="KW-0472">Membrane</keyword>
<evidence type="ECO:0000256" key="3">
    <source>
        <dbReference type="ARBA" id="ARBA00010742"/>
    </source>
</evidence>
<evidence type="ECO:0000256" key="5">
    <source>
        <dbReference type="ARBA" id="ARBA00022475"/>
    </source>
</evidence>
<keyword evidence="7" id="KW-0732">Signal</keyword>
<evidence type="ECO:0000256" key="4">
    <source>
        <dbReference type="ARBA" id="ARBA00022448"/>
    </source>
</evidence>
<name>A0ABW2L5Q4_9BACT</name>
<evidence type="ECO:0000313" key="10">
    <source>
        <dbReference type="Proteomes" id="UP001596472"/>
    </source>
</evidence>
<keyword evidence="4" id="KW-0813">Transport</keyword>
<evidence type="ECO:0000256" key="6">
    <source>
        <dbReference type="ARBA" id="ARBA00022519"/>
    </source>
</evidence>
<dbReference type="PANTHER" id="PTHR30024:SF47">
    <property type="entry name" value="TAURINE-BINDING PERIPLASMIC PROTEIN"/>
    <property type="match status" value="1"/>
</dbReference>
<dbReference type="PANTHER" id="PTHR30024">
    <property type="entry name" value="ALIPHATIC SULFONATES-BINDING PROTEIN-RELATED"/>
    <property type="match status" value="1"/>
</dbReference>
<sequence length="344" mass="37637">MSKPSTTSPIRLGFVPLNDCAPVAVAHELGIFRDYGLNVQLSRQPGWATVRDMMFYGELDAAQSIAGLAFYFALGLSNLRRDVAVPLVLSAHGNAITLSNELPPETIRQGEGLAGFITHRWKKRRPPTFAAAHRFSSHHILLHAWLRRHGLEPGRDVEIVFLPPPLMPGHLKSNHIDGYCVGEPWNSESILTGTGWCPATSAELATGHPEKVLLVDGGFIGQRRDDSIALGAALLHACRICHDPDFRPEMINILSRPDYTGCAQSTLENSLGKVFTSGRGDIDAANFHLFYGNDLNCPTADKASWFLSGMRGTGLLPDQTAAAPLTRLYRQDLFRASEKILLPA</sequence>
<evidence type="ECO:0000256" key="1">
    <source>
        <dbReference type="ARBA" id="ARBA00004308"/>
    </source>
</evidence>
<evidence type="ECO:0000256" key="2">
    <source>
        <dbReference type="ARBA" id="ARBA00004418"/>
    </source>
</evidence>
<evidence type="ECO:0000256" key="7">
    <source>
        <dbReference type="ARBA" id="ARBA00022729"/>
    </source>
</evidence>
<dbReference type="Gene3D" id="3.40.190.10">
    <property type="entry name" value="Periplasmic binding protein-like II"/>
    <property type="match status" value="2"/>
</dbReference>
<keyword evidence="6" id="KW-0997">Cell inner membrane</keyword>
<dbReference type="EMBL" id="JBHTBS010000003">
    <property type="protein sequence ID" value="MFC7336910.1"/>
    <property type="molecule type" value="Genomic_DNA"/>
</dbReference>
<gene>
    <name evidence="9" type="ORF">ACFQY0_06955</name>
</gene>
<dbReference type="InterPro" id="IPR044527">
    <property type="entry name" value="NrtA/CpmA_ABC-bd_dom"/>
</dbReference>
<accession>A0ABW2L5Q4</accession>
<comment type="caution">
    <text evidence="9">The sequence shown here is derived from an EMBL/GenBank/DDBJ whole genome shotgun (WGS) entry which is preliminary data.</text>
</comment>
<comment type="similarity">
    <text evidence="3">Belongs to the bacterial solute-binding protein SsuA/TauA family.</text>
</comment>
<protein>
    <submittedName>
        <fullName evidence="9">CmpA/NrtA family ABC transporter substrate-binding protein</fullName>
    </submittedName>
</protein>
<dbReference type="Proteomes" id="UP001596472">
    <property type="component" value="Unassembled WGS sequence"/>
</dbReference>
<dbReference type="CDD" id="cd13553">
    <property type="entry name" value="PBP2_NrtA_CpmA_like"/>
    <property type="match status" value="1"/>
</dbReference>
<dbReference type="RefSeq" id="WP_379710726.1">
    <property type="nucleotide sequence ID" value="NZ_JBHTBS010000003.1"/>
</dbReference>
<organism evidence="9 10">
    <name type="scientific">Haloferula chungangensis</name>
    <dbReference type="NCBI Taxonomy" id="1048331"/>
    <lineage>
        <taxon>Bacteria</taxon>
        <taxon>Pseudomonadati</taxon>
        <taxon>Verrucomicrobiota</taxon>
        <taxon>Verrucomicrobiia</taxon>
        <taxon>Verrucomicrobiales</taxon>
        <taxon>Verrucomicrobiaceae</taxon>
        <taxon>Haloferula</taxon>
    </lineage>
</organism>
<reference evidence="10" key="1">
    <citation type="journal article" date="2019" name="Int. J. Syst. Evol. Microbiol.">
        <title>The Global Catalogue of Microorganisms (GCM) 10K type strain sequencing project: providing services to taxonomists for standard genome sequencing and annotation.</title>
        <authorList>
            <consortium name="The Broad Institute Genomics Platform"/>
            <consortium name="The Broad Institute Genome Sequencing Center for Infectious Disease"/>
            <person name="Wu L."/>
            <person name="Ma J."/>
        </authorList>
    </citation>
    <scope>NUCLEOTIDE SEQUENCE [LARGE SCALE GENOMIC DNA]</scope>
    <source>
        <strain evidence="10">CGMCC 4.1467</strain>
    </source>
</reference>
<dbReference type="SUPFAM" id="SSF53850">
    <property type="entry name" value="Periplasmic binding protein-like II"/>
    <property type="match status" value="1"/>
</dbReference>
<keyword evidence="5" id="KW-1003">Cell membrane</keyword>
<dbReference type="Pfam" id="PF13379">
    <property type="entry name" value="NMT1_2"/>
    <property type="match status" value="1"/>
</dbReference>